<dbReference type="AlphaFoldDB" id="A0A4Y7T6K6"/>
<dbReference type="OrthoDB" id="10560439at2759"/>
<name>A0A4Y7T6K6_COPMI</name>
<accession>A0A4Y7T6K6</accession>
<keyword evidence="2" id="KW-1185">Reference proteome</keyword>
<gene>
    <name evidence="1" type="ORF">FA13DRAFT_1792752</name>
</gene>
<organism evidence="1 2">
    <name type="scientific">Coprinellus micaceus</name>
    <name type="common">Glistening ink-cap mushroom</name>
    <name type="synonym">Coprinus micaceus</name>
    <dbReference type="NCBI Taxonomy" id="71717"/>
    <lineage>
        <taxon>Eukaryota</taxon>
        <taxon>Fungi</taxon>
        <taxon>Dikarya</taxon>
        <taxon>Basidiomycota</taxon>
        <taxon>Agaricomycotina</taxon>
        <taxon>Agaricomycetes</taxon>
        <taxon>Agaricomycetidae</taxon>
        <taxon>Agaricales</taxon>
        <taxon>Agaricineae</taxon>
        <taxon>Psathyrellaceae</taxon>
        <taxon>Coprinellus</taxon>
    </lineage>
</organism>
<dbReference type="Proteomes" id="UP000298030">
    <property type="component" value="Unassembled WGS sequence"/>
</dbReference>
<evidence type="ECO:0000313" key="2">
    <source>
        <dbReference type="Proteomes" id="UP000298030"/>
    </source>
</evidence>
<comment type="caution">
    <text evidence="1">The sequence shown here is derived from an EMBL/GenBank/DDBJ whole genome shotgun (WGS) entry which is preliminary data.</text>
</comment>
<evidence type="ECO:0000313" key="1">
    <source>
        <dbReference type="EMBL" id="TEB29813.1"/>
    </source>
</evidence>
<sequence>MDIAHPSQGPHTSGYDLRLSFQSLSVSGPGESTFSPQLSNDHTTDAEIEIDIDDLTMSMNRSGLYSRPFLGNVQLRRQPFVVTHPTVNRSGDSTMQAIIGALANARLSDIPQHLARMRTFPIGSCTLGRDITRACFDWILRGDRSPTATKARIAHLVRTLYSYDDELHLSRTQSAICARFISNLDKLAKETTEKALKDPRAMSRVQHYRFCRESLKEAVVSTVEIYPLLWDQKIFHSPPLSDDDERILSGALPLPGYTAQFADLYAAAIIEPPAFLHALEKHILPNANTPMLLYIAVFFYASRGLSTRSLKLPPAIWADISSKWDEVGSRFPESQTPGSATWECMQHIKEAITVLERDSTIEGLTCSLPFHEVPSDGLKGVCDDFMLRITANL</sequence>
<dbReference type="EMBL" id="QPFP01000025">
    <property type="protein sequence ID" value="TEB29813.1"/>
    <property type="molecule type" value="Genomic_DNA"/>
</dbReference>
<proteinExistence type="predicted"/>
<protein>
    <submittedName>
        <fullName evidence="1">Uncharacterized protein</fullName>
    </submittedName>
</protein>
<reference evidence="1 2" key="1">
    <citation type="journal article" date="2019" name="Nat. Ecol. Evol.">
        <title>Megaphylogeny resolves global patterns of mushroom evolution.</title>
        <authorList>
            <person name="Varga T."/>
            <person name="Krizsan K."/>
            <person name="Foldi C."/>
            <person name="Dima B."/>
            <person name="Sanchez-Garcia M."/>
            <person name="Sanchez-Ramirez S."/>
            <person name="Szollosi G.J."/>
            <person name="Szarkandi J.G."/>
            <person name="Papp V."/>
            <person name="Albert L."/>
            <person name="Andreopoulos W."/>
            <person name="Angelini C."/>
            <person name="Antonin V."/>
            <person name="Barry K.W."/>
            <person name="Bougher N.L."/>
            <person name="Buchanan P."/>
            <person name="Buyck B."/>
            <person name="Bense V."/>
            <person name="Catcheside P."/>
            <person name="Chovatia M."/>
            <person name="Cooper J."/>
            <person name="Damon W."/>
            <person name="Desjardin D."/>
            <person name="Finy P."/>
            <person name="Geml J."/>
            <person name="Haridas S."/>
            <person name="Hughes K."/>
            <person name="Justo A."/>
            <person name="Karasinski D."/>
            <person name="Kautmanova I."/>
            <person name="Kiss B."/>
            <person name="Kocsube S."/>
            <person name="Kotiranta H."/>
            <person name="LaButti K.M."/>
            <person name="Lechner B.E."/>
            <person name="Liimatainen K."/>
            <person name="Lipzen A."/>
            <person name="Lukacs Z."/>
            <person name="Mihaltcheva S."/>
            <person name="Morgado L.N."/>
            <person name="Niskanen T."/>
            <person name="Noordeloos M.E."/>
            <person name="Ohm R.A."/>
            <person name="Ortiz-Santana B."/>
            <person name="Ovrebo C."/>
            <person name="Racz N."/>
            <person name="Riley R."/>
            <person name="Savchenko A."/>
            <person name="Shiryaev A."/>
            <person name="Soop K."/>
            <person name="Spirin V."/>
            <person name="Szebenyi C."/>
            <person name="Tomsovsky M."/>
            <person name="Tulloss R.E."/>
            <person name="Uehling J."/>
            <person name="Grigoriev I.V."/>
            <person name="Vagvolgyi C."/>
            <person name="Papp T."/>
            <person name="Martin F.M."/>
            <person name="Miettinen O."/>
            <person name="Hibbett D.S."/>
            <person name="Nagy L.G."/>
        </authorList>
    </citation>
    <scope>NUCLEOTIDE SEQUENCE [LARGE SCALE GENOMIC DNA]</scope>
    <source>
        <strain evidence="1 2">FP101781</strain>
    </source>
</reference>